<evidence type="ECO:0000313" key="2">
    <source>
        <dbReference type="Proteomes" id="UP000052015"/>
    </source>
</evidence>
<dbReference type="STRING" id="908809.ABG79_02170"/>
<reference evidence="1 2" key="1">
    <citation type="submission" date="2015-09" db="EMBL/GenBank/DDBJ databases">
        <title>Draft genome sequence of a Caloramator mitchellensis, a moderate thermophile from the Great Artesian Basin of Australia.</title>
        <authorList>
            <person name="Patel B.K."/>
        </authorList>
    </citation>
    <scope>NUCLEOTIDE SEQUENCE [LARGE SCALE GENOMIC DNA]</scope>
    <source>
        <strain evidence="1 2">VF08</strain>
    </source>
</reference>
<evidence type="ECO:0000313" key="1">
    <source>
        <dbReference type="EMBL" id="KRQ86038.1"/>
    </source>
</evidence>
<protein>
    <submittedName>
        <fullName evidence="1">Uncharacterized protein</fullName>
    </submittedName>
</protein>
<sequence length="84" mass="9729">MLKIIVSWMIGGMFGFLLSALLTAAKDDKEDYAYDWVRYKCLININAGCSDYCCMYCQERENCKQRTCKNEEPKFCGQSIISMK</sequence>
<dbReference type="RefSeq" id="WP_057979460.1">
    <property type="nucleotide sequence ID" value="NZ_LKHP01000017.1"/>
</dbReference>
<accession>A0A0R3JRE6</accession>
<comment type="caution">
    <text evidence="1">The sequence shown here is derived from an EMBL/GenBank/DDBJ whole genome shotgun (WGS) entry which is preliminary data.</text>
</comment>
<keyword evidence="2" id="KW-1185">Reference proteome</keyword>
<organism evidence="1 2">
    <name type="scientific">Caloramator mitchellensis</name>
    <dbReference type="NCBI Taxonomy" id="908809"/>
    <lineage>
        <taxon>Bacteria</taxon>
        <taxon>Bacillati</taxon>
        <taxon>Bacillota</taxon>
        <taxon>Clostridia</taxon>
        <taxon>Eubacteriales</taxon>
        <taxon>Clostridiaceae</taxon>
        <taxon>Caloramator</taxon>
    </lineage>
</organism>
<dbReference type="Proteomes" id="UP000052015">
    <property type="component" value="Unassembled WGS sequence"/>
</dbReference>
<dbReference type="AlphaFoldDB" id="A0A0R3JRE6"/>
<dbReference type="OrthoDB" id="9972682at2"/>
<gene>
    <name evidence="1" type="ORF">ABG79_02170</name>
</gene>
<proteinExistence type="predicted"/>
<dbReference type="EMBL" id="LKHP01000017">
    <property type="protein sequence ID" value="KRQ86038.1"/>
    <property type="molecule type" value="Genomic_DNA"/>
</dbReference>
<name>A0A0R3JRE6_CALMK</name>